<reference evidence="2 3" key="1">
    <citation type="journal article" date="2014" name="Genome Announc.">
        <title>Draft Genome Sequence of Propane- and Butane-Oxidizing Actinobacterium Rhodococcus ruber IEGM 231.</title>
        <authorList>
            <person name="Ivshina I.B."/>
            <person name="Kuyukina M.S."/>
            <person name="Krivoruchko A.V."/>
            <person name="Barbe V."/>
            <person name="Fischer C."/>
        </authorList>
    </citation>
    <scope>NUCLEOTIDE SEQUENCE [LARGE SCALE GENOMIC DNA]</scope>
</reference>
<dbReference type="EMBL" id="CCSD01000049">
    <property type="protein sequence ID" value="CDZ88194.1"/>
    <property type="molecule type" value="Genomic_DNA"/>
</dbReference>
<organism evidence="2 3">
    <name type="scientific">Rhodococcus ruber</name>
    <dbReference type="NCBI Taxonomy" id="1830"/>
    <lineage>
        <taxon>Bacteria</taxon>
        <taxon>Bacillati</taxon>
        <taxon>Actinomycetota</taxon>
        <taxon>Actinomycetes</taxon>
        <taxon>Mycobacteriales</taxon>
        <taxon>Nocardiaceae</taxon>
        <taxon>Rhodococcus</taxon>
    </lineage>
</organism>
<proteinExistence type="predicted"/>
<protein>
    <submittedName>
        <fullName evidence="2">Uncharacterized protein</fullName>
    </submittedName>
</protein>
<feature type="compositionally biased region" description="Basic and acidic residues" evidence="1">
    <location>
        <begin position="313"/>
        <end position="327"/>
    </location>
</feature>
<feature type="compositionally biased region" description="Low complexity" evidence="1">
    <location>
        <begin position="328"/>
        <end position="338"/>
    </location>
</feature>
<accession>A0A098BHJ5</accession>
<evidence type="ECO:0000313" key="3">
    <source>
        <dbReference type="Proteomes" id="UP000042997"/>
    </source>
</evidence>
<feature type="region of interest" description="Disordered" evidence="1">
    <location>
        <begin position="300"/>
        <end position="338"/>
    </location>
</feature>
<sequence>MHSNRPSEYPSASYHSTAGHLVPVRTPRAWHAHRVPGTESPRCEAASAQRRRVVQVPRRVRVARRDLPRRVPGEEPLLPLFGRAVRPALGVDPPAGGGLDPVVADGGGRRQGVADVLVAERLQERLPGVRIRLLVGVVRPRAGVAVGLQFGADRPGVGATRIGLRAAEVAELVLQMVTHLVRDDVFLRERARVGTEPGDQILEEAGVEVRGPVGRAVERADVARGVAAARRDRAGEQHDVGPDVLDAGLPTELLFPHRVEAADGELDAAVDARVGVRTRLAALEGARTVLSGLLRGAAAEQGTGVTPEQQCQDQHHEAAGATADRDPPAGAAPAAELDPAALHPRALVERHRRLRFLVAG</sequence>
<evidence type="ECO:0000313" key="2">
    <source>
        <dbReference type="EMBL" id="CDZ88194.1"/>
    </source>
</evidence>
<dbReference type="Proteomes" id="UP000042997">
    <property type="component" value="Unassembled WGS sequence"/>
</dbReference>
<dbReference type="AlphaFoldDB" id="A0A098BHJ5"/>
<feature type="compositionally biased region" description="Polar residues" evidence="1">
    <location>
        <begin position="303"/>
        <end position="312"/>
    </location>
</feature>
<name>A0A098BHJ5_9NOCA</name>
<evidence type="ECO:0000256" key="1">
    <source>
        <dbReference type="SAM" id="MobiDB-lite"/>
    </source>
</evidence>
<gene>
    <name evidence="2" type="ORF">RHRU231_390111</name>
</gene>